<reference evidence="4" key="2">
    <citation type="submission" date="2016-07" db="EMBL/GenBank/DDBJ databases">
        <authorList>
            <person name="See-Too W.S."/>
        </authorList>
    </citation>
    <scope>NUCLEOTIDE SEQUENCE [LARGE SCALE GENOMIC DNA]</scope>
    <source>
        <strain evidence="4">DSM 14505</strain>
    </source>
</reference>
<organism evidence="2 3">
    <name type="scientific">Planococcus antarcticus DSM 14505</name>
    <dbReference type="NCBI Taxonomy" id="1185653"/>
    <lineage>
        <taxon>Bacteria</taxon>
        <taxon>Bacillati</taxon>
        <taxon>Bacillota</taxon>
        <taxon>Bacilli</taxon>
        <taxon>Bacillales</taxon>
        <taxon>Caryophanaceae</taxon>
        <taxon>Planococcus</taxon>
    </lineage>
</organism>
<reference evidence="1" key="3">
    <citation type="submission" date="2016-10" db="EMBL/GenBank/DDBJ databases">
        <authorList>
            <person name="See-Too W.S."/>
        </authorList>
    </citation>
    <scope>NUCLEOTIDE SEQUENCE</scope>
    <source>
        <strain evidence="1">DSM 14505</strain>
    </source>
</reference>
<accession>A0A1C7DDC7</accession>
<dbReference type="eggNOG" id="COG4639">
    <property type="taxonomic scope" value="Bacteria"/>
</dbReference>
<protein>
    <submittedName>
        <fullName evidence="2">Uncharacterized protein</fullName>
    </submittedName>
</protein>
<evidence type="ECO:0000313" key="4">
    <source>
        <dbReference type="Proteomes" id="UP000092661"/>
    </source>
</evidence>
<dbReference type="Proteomes" id="UP000092661">
    <property type="component" value="Chromosome"/>
</dbReference>
<gene>
    <name evidence="2" type="ORF">A1A1_12082</name>
    <name evidence="1" type="ORF">BBH88_03965</name>
</gene>
<sequence>MVRVREGNISLELIRQVTEYGKCKYVILEEVFVKQRYEEMLHHLIRFYSGNAFIYYFNLSFEKTVERHNSRPRAEVLLKRVVYRD</sequence>
<evidence type="ECO:0000313" key="3">
    <source>
        <dbReference type="Proteomes" id="UP000004725"/>
    </source>
</evidence>
<dbReference type="EMBL" id="CP016534">
    <property type="protein sequence ID" value="ANU09520.1"/>
    <property type="molecule type" value="Genomic_DNA"/>
</dbReference>
<dbReference type="AlphaFoldDB" id="A0A1C7DDC7"/>
<proteinExistence type="predicted"/>
<evidence type="ECO:0000313" key="1">
    <source>
        <dbReference type="EMBL" id="ANU09520.1"/>
    </source>
</evidence>
<dbReference type="EMBL" id="AJYB01000033">
    <property type="protein sequence ID" value="EIM06301.1"/>
    <property type="molecule type" value="Genomic_DNA"/>
</dbReference>
<dbReference type="KEGG" id="pana:BBH88_03965"/>
<evidence type="ECO:0000313" key="2">
    <source>
        <dbReference type="EMBL" id="EIM06301.1"/>
    </source>
</evidence>
<reference evidence="2 3" key="1">
    <citation type="journal article" date="2012" name="J. Bacteriol.">
        <title>Genome Sequence of the Antarctic Psychrophile Bacterium Planococcus antarcticus DSM 14505.</title>
        <authorList>
            <person name="Margolles A."/>
            <person name="Gueimonde M."/>
            <person name="Sanchez B."/>
        </authorList>
    </citation>
    <scope>NUCLEOTIDE SEQUENCE [LARGE SCALE GENOMIC DNA]</scope>
    <source>
        <strain evidence="2 3">DSM 14505</strain>
    </source>
</reference>
<keyword evidence="4" id="KW-1185">Reference proteome</keyword>
<name>A0A1C7DDC7_9BACL</name>
<dbReference type="Proteomes" id="UP000004725">
    <property type="component" value="Unassembled WGS sequence"/>
</dbReference>